<dbReference type="RefSeq" id="WP_203374925.1">
    <property type="nucleotide sequence ID" value="NZ_JAENHP010000001.1"/>
</dbReference>
<reference evidence="8 9" key="1">
    <citation type="submission" date="2021-01" db="EMBL/GenBank/DDBJ databases">
        <title>Actinoplanes sp. nov. LDG1-06 isolated from lichen.</title>
        <authorList>
            <person name="Saeng-In P."/>
            <person name="Phongsopitanun W."/>
            <person name="Kanchanasin P."/>
            <person name="Yuki M."/>
            <person name="Kudo T."/>
            <person name="Ohkuma M."/>
            <person name="Tanasupawat S."/>
        </authorList>
    </citation>
    <scope>NUCLEOTIDE SEQUENCE [LARGE SCALE GENOMIC DNA]</scope>
    <source>
        <strain evidence="8 9">LDG1-06</strain>
    </source>
</reference>
<dbReference type="EMBL" id="JAENHP010000001">
    <property type="protein sequence ID" value="MBM2615093.1"/>
    <property type="molecule type" value="Genomic_DNA"/>
</dbReference>
<dbReference type="PIRSF" id="PIRSF000077">
    <property type="entry name" value="Thioredoxin"/>
    <property type="match status" value="1"/>
</dbReference>
<dbReference type="Pfam" id="PF00085">
    <property type="entry name" value="Thioredoxin"/>
    <property type="match status" value="1"/>
</dbReference>
<protein>
    <recommendedName>
        <fullName evidence="6">Thioredoxin</fullName>
    </recommendedName>
</protein>
<name>A0ABS2A5I5_9ACTN</name>
<comment type="caution">
    <text evidence="8">The sequence shown here is derived from an EMBL/GenBank/DDBJ whole genome shotgun (WGS) entry which is preliminary data.</text>
</comment>
<sequence length="104" mass="11255">MRATTDAGFATEVLAGGTVLVDFRADWCGPCRQLAPVLEALEAELASRLTVLAVDVDDNPATARRYEVSGLPALILFVDGEPVHRMLGVRPKSVLRAELEPWIP</sequence>
<comment type="similarity">
    <text evidence="1 6">Belongs to the thioredoxin family.</text>
</comment>
<keyword evidence="9" id="KW-1185">Reference proteome</keyword>
<feature type="domain" description="Thioredoxin" evidence="7">
    <location>
        <begin position="1"/>
        <end position="104"/>
    </location>
</feature>
<dbReference type="Gene3D" id="3.40.30.10">
    <property type="entry name" value="Glutaredoxin"/>
    <property type="match status" value="1"/>
</dbReference>
<evidence type="ECO:0000313" key="8">
    <source>
        <dbReference type="EMBL" id="MBM2615093.1"/>
    </source>
</evidence>
<organism evidence="8 9">
    <name type="scientific">Paractinoplanes ovalisporus</name>
    <dbReference type="NCBI Taxonomy" id="2810368"/>
    <lineage>
        <taxon>Bacteria</taxon>
        <taxon>Bacillati</taxon>
        <taxon>Actinomycetota</taxon>
        <taxon>Actinomycetes</taxon>
        <taxon>Micromonosporales</taxon>
        <taxon>Micromonosporaceae</taxon>
        <taxon>Paractinoplanes</taxon>
    </lineage>
</organism>
<evidence type="ECO:0000256" key="1">
    <source>
        <dbReference type="ARBA" id="ARBA00008987"/>
    </source>
</evidence>
<evidence type="ECO:0000259" key="7">
    <source>
        <dbReference type="PROSITE" id="PS51352"/>
    </source>
</evidence>
<keyword evidence="5" id="KW-0676">Redox-active center</keyword>
<dbReference type="PANTHER" id="PTHR45663:SF11">
    <property type="entry name" value="GEO12009P1"/>
    <property type="match status" value="1"/>
</dbReference>
<evidence type="ECO:0000313" key="9">
    <source>
        <dbReference type="Proteomes" id="UP000632138"/>
    </source>
</evidence>
<dbReference type="InterPro" id="IPR036249">
    <property type="entry name" value="Thioredoxin-like_sf"/>
</dbReference>
<dbReference type="CDD" id="cd02947">
    <property type="entry name" value="TRX_family"/>
    <property type="match status" value="1"/>
</dbReference>
<proteinExistence type="inferred from homology"/>
<keyword evidence="4" id="KW-1015">Disulfide bond</keyword>
<dbReference type="SUPFAM" id="SSF52833">
    <property type="entry name" value="Thioredoxin-like"/>
    <property type="match status" value="1"/>
</dbReference>
<gene>
    <name evidence="8" type="ORF">JIG36_05900</name>
</gene>
<dbReference type="Proteomes" id="UP000632138">
    <property type="component" value="Unassembled WGS sequence"/>
</dbReference>
<dbReference type="PRINTS" id="PR00421">
    <property type="entry name" value="THIOREDOXIN"/>
</dbReference>
<evidence type="ECO:0000256" key="3">
    <source>
        <dbReference type="ARBA" id="ARBA00022982"/>
    </source>
</evidence>
<dbReference type="InterPro" id="IPR013766">
    <property type="entry name" value="Thioredoxin_domain"/>
</dbReference>
<keyword evidence="2" id="KW-0813">Transport</keyword>
<dbReference type="PROSITE" id="PS51352">
    <property type="entry name" value="THIOREDOXIN_2"/>
    <property type="match status" value="1"/>
</dbReference>
<dbReference type="InterPro" id="IPR005746">
    <property type="entry name" value="Thioredoxin"/>
</dbReference>
<accession>A0ABS2A5I5</accession>
<evidence type="ECO:0000256" key="4">
    <source>
        <dbReference type="ARBA" id="ARBA00023157"/>
    </source>
</evidence>
<evidence type="ECO:0000256" key="6">
    <source>
        <dbReference type="PIRNR" id="PIRNR000077"/>
    </source>
</evidence>
<keyword evidence="3" id="KW-0249">Electron transport</keyword>
<evidence type="ECO:0000256" key="2">
    <source>
        <dbReference type="ARBA" id="ARBA00022448"/>
    </source>
</evidence>
<dbReference type="PANTHER" id="PTHR45663">
    <property type="entry name" value="GEO12009P1"/>
    <property type="match status" value="1"/>
</dbReference>
<evidence type="ECO:0000256" key="5">
    <source>
        <dbReference type="ARBA" id="ARBA00023284"/>
    </source>
</evidence>